<reference evidence="5 6" key="1">
    <citation type="submission" date="2017-07" db="EMBL/GenBank/DDBJ databases">
        <title>Mechanisms for carbon and nitrogen cycling indicate functional differentiation within the Candidate Phyla Radiation.</title>
        <authorList>
            <person name="Danczak R.E."/>
            <person name="Johnston M.D."/>
            <person name="Kenah C."/>
            <person name="Slattery M."/>
            <person name="Wrighton K.C."/>
            <person name="Wilkins M.J."/>
        </authorList>
    </citation>
    <scope>NUCLEOTIDE SEQUENCE [LARGE SCALE GENOMIC DNA]</scope>
    <source>
        <strain evidence="5">Licking1014_7</strain>
    </source>
</reference>
<evidence type="ECO:0000256" key="3">
    <source>
        <dbReference type="ARBA" id="ARBA00023274"/>
    </source>
</evidence>
<dbReference type="PANTHER" id="PTHR11545:SF2">
    <property type="entry name" value="LARGE RIBOSOMAL SUBUNIT PROTEIN UL13M"/>
    <property type="match status" value="1"/>
</dbReference>
<dbReference type="InterPro" id="IPR005822">
    <property type="entry name" value="Ribosomal_uL13"/>
</dbReference>
<comment type="function">
    <text evidence="4">This protein is one of the early assembly proteins of the 50S ribosomal subunit, although it is not seen to bind rRNA by itself. It is important during the early stages of 50S assembly.</text>
</comment>
<gene>
    <name evidence="4" type="primary">rplM</name>
    <name evidence="5" type="ORF">CEN89_630</name>
</gene>
<comment type="similarity">
    <text evidence="1 4">Belongs to the universal ribosomal protein uL13 family.</text>
</comment>
<dbReference type="Gene3D" id="3.90.1180.10">
    <property type="entry name" value="Ribosomal protein L13"/>
    <property type="match status" value="1"/>
</dbReference>
<evidence type="ECO:0000256" key="4">
    <source>
        <dbReference type="HAMAP-Rule" id="MF_01366"/>
    </source>
</evidence>
<dbReference type="AlphaFoldDB" id="A0A554LI38"/>
<dbReference type="SUPFAM" id="SSF52161">
    <property type="entry name" value="Ribosomal protein L13"/>
    <property type="match status" value="1"/>
</dbReference>
<proteinExistence type="inferred from homology"/>
<sequence>MKKSNKLNQAKKIIEIDATGEILGRLATKISTLLQGKDQPTYKPNVVIGNKVVVSNVSKIQFTGRKLKQKIYYRHSGYIGNLKSETLGEKFSRTPEEVLRLAVKGMLPKNKLQAIFLNNLMIQK</sequence>
<dbReference type="Proteomes" id="UP000315689">
    <property type="component" value="Unassembled WGS sequence"/>
</dbReference>
<dbReference type="PIRSF" id="PIRSF002181">
    <property type="entry name" value="Ribosomal_L13"/>
    <property type="match status" value="1"/>
</dbReference>
<evidence type="ECO:0000256" key="2">
    <source>
        <dbReference type="ARBA" id="ARBA00022980"/>
    </source>
</evidence>
<protein>
    <recommendedName>
        <fullName evidence="4">Large ribosomal subunit protein uL13</fullName>
    </recommendedName>
</protein>
<dbReference type="InterPro" id="IPR036899">
    <property type="entry name" value="Ribosomal_uL13_sf"/>
</dbReference>
<evidence type="ECO:0000313" key="6">
    <source>
        <dbReference type="Proteomes" id="UP000315689"/>
    </source>
</evidence>
<organism evidence="5 6">
    <name type="scientific">Candidatus Berkelbacteria bacterium Licking1014_7</name>
    <dbReference type="NCBI Taxonomy" id="2017147"/>
    <lineage>
        <taxon>Bacteria</taxon>
        <taxon>Candidatus Berkelbacteria</taxon>
    </lineage>
</organism>
<dbReference type="CDD" id="cd00392">
    <property type="entry name" value="Ribosomal_L13"/>
    <property type="match status" value="1"/>
</dbReference>
<keyword evidence="3 4" id="KW-0687">Ribonucleoprotein</keyword>
<comment type="caution">
    <text evidence="5">The sequence shown here is derived from an EMBL/GenBank/DDBJ whole genome shotgun (WGS) entry which is preliminary data.</text>
</comment>
<dbReference type="GO" id="GO:1990904">
    <property type="term" value="C:ribonucleoprotein complex"/>
    <property type="evidence" value="ECO:0007669"/>
    <property type="project" value="UniProtKB-KW"/>
</dbReference>
<accession>A0A554LI38</accession>
<evidence type="ECO:0000313" key="5">
    <source>
        <dbReference type="EMBL" id="TSC92536.1"/>
    </source>
</evidence>
<keyword evidence="2 4" id="KW-0689">Ribosomal protein</keyword>
<evidence type="ECO:0000256" key="1">
    <source>
        <dbReference type="ARBA" id="ARBA00006227"/>
    </source>
</evidence>
<dbReference type="HAMAP" id="MF_01366">
    <property type="entry name" value="Ribosomal_uL13"/>
    <property type="match status" value="1"/>
</dbReference>
<dbReference type="InterPro" id="IPR005823">
    <property type="entry name" value="Ribosomal_uL13_bac-type"/>
</dbReference>
<name>A0A554LI38_9BACT</name>
<dbReference type="GO" id="GO:0006412">
    <property type="term" value="P:translation"/>
    <property type="evidence" value="ECO:0007669"/>
    <property type="project" value="UniProtKB-UniRule"/>
</dbReference>
<dbReference type="GO" id="GO:0003735">
    <property type="term" value="F:structural constituent of ribosome"/>
    <property type="evidence" value="ECO:0007669"/>
    <property type="project" value="InterPro"/>
</dbReference>
<dbReference type="GO" id="GO:0005840">
    <property type="term" value="C:ribosome"/>
    <property type="evidence" value="ECO:0007669"/>
    <property type="project" value="UniProtKB-KW"/>
</dbReference>
<comment type="subunit">
    <text evidence="4">Part of the 50S ribosomal subunit.</text>
</comment>
<dbReference type="Pfam" id="PF00572">
    <property type="entry name" value="Ribosomal_L13"/>
    <property type="match status" value="1"/>
</dbReference>
<dbReference type="PANTHER" id="PTHR11545">
    <property type="entry name" value="RIBOSOMAL PROTEIN L13"/>
    <property type="match status" value="1"/>
</dbReference>
<dbReference type="GO" id="GO:0003729">
    <property type="term" value="F:mRNA binding"/>
    <property type="evidence" value="ECO:0007669"/>
    <property type="project" value="TreeGrafter"/>
</dbReference>
<dbReference type="GO" id="GO:0017148">
    <property type="term" value="P:negative regulation of translation"/>
    <property type="evidence" value="ECO:0007669"/>
    <property type="project" value="TreeGrafter"/>
</dbReference>
<dbReference type="NCBIfam" id="TIGR01066">
    <property type="entry name" value="rplM_bact"/>
    <property type="match status" value="1"/>
</dbReference>
<dbReference type="EMBL" id="VMGK01000022">
    <property type="protein sequence ID" value="TSC92536.1"/>
    <property type="molecule type" value="Genomic_DNA"/>
</dbReference>